<organism evidence="1 2">
    <name type="scientific">Ureibacillus manganicus DSM 26584</name>
    <dbReference type="NCBI Taxonomy" id="1384049"/>
    <lineage>
        <taxon>Bacteria</taxon>
        <taxon>Bacillati</taxon>
        <taxon>Bacillota</taxon>
        <taxon>Bacilli</taxon>
        <taxon>Bacillales</taxon>
        <taxon>Caryophanaceae</taxon>
        <taxon>Ureibacillus</taxon>
    </lineage>
</organism>
<dbReference type="EMBL" id="JPVN01000008">
    <property type="protein sequence ID" value="KGR79063.1"/>
    <property type="molecule type" value="Genomic_DNA"/>
</dbReference>
<gene>
    <name evidence="1" type="ORF">CD29_08645</name>
</gene>
<keyword evidence="2" id="KW-1185">Reference proteome</keyword>
<accession>A0A0A3I8H9</accession>
<dbReference type="eggNOG" id="ENOG502ZNXS">
    <property type="taxonomic scope" value="Bacteria"/>
</dbReference>
<dbReference type="PROSITE" id="PS51257">
    <property type="entry name" value="PROKAR_LIPOPROTEIN"/>
    <property type="match status" value="1"/>
</dbReference>
<evidence type="ECO:0008006" key="3">
    <source>
        <dbReference type="Google" id="ProtNLM"/>
    </source>
</evidence>
<proteinExistence type="predicted"/>
<reference evidence="1 2" key="1">
    <citation type="submission" date="2014-02" db="EMBL/GenBank/DDBJ databases">
        <title>Draft genome sequence of Lysinibacillus manganicus DSM 26584T.</title>
        <authorList>
            <person name="Zhang F."/>
            <person name="Wang G."/>
            <person name="Zhang L."/>
        </authorList>
    </citation>
    <scope>NUCLEOTIDE SEQUENCE [LARGE SCALE GENOMIC DNA]</scope>
    <source>
        <strain evidence="1 2">DSM 26584</strain>
    </source>
</reference>
<name>A0A0A3I8H9_9BACL</name>
<dbReference type="RefSeq" id="WP_036185265.1">
    <property type="nucleotide sequence ID" value="NZ_AVDA01000008.1"/>
</dbReference>
<dbReference type="OrthoDB" id="2970550at2"/>
<dbReference type="STRING" id="1384049.CD29_08645"/>
<sequence length="133" mass="15240">MIKIKKFPWIVLLLMLPVIFSGCSASEVIRVGTPVNGMEAIKFDKENEIKDTKSIEALRAIISEVREIEEPKDLDSQPDTFFSLDRPKEGIAEMWLYVYYQDDGSSILYNNGANLYFALSEEQTNELRSILKQ</sequence>
<evidence type="ECO:0000313" key="1">
    <source>
        <dbReference type="EMBL" id="KGR79063.1"/>
    </source>
</evidence>
<protein>
    <recommendedName>
        <fullName evidence="3">Lipoprotein</fullName>
    </recommendedName>
</protein>
<dbReference type="AlphaFoldDB" id="A0A0A3I8H9"/>
<comment type="caution">
    <text evidence="1">The sequence shown here is derived from an EMBL/GenBank/DDBJ whole genome shotgun (WGS) entry which is preliminary data.</text>
</comment>
<dbReference type="Proteomes" id="UP000030416">
    <property type="component" value="Unassembled WGS sequence"/>
</dbReference>
<evidence type="ECO:0000313" key="2">
    <source>
        <dbReference type="Proteomes" id="UP000030416"/>
    </source>
</evidence>